<feature type="transmembrane region" description="Helical" evidence="1">
    <location>
        <begin position="108"/>
        <end position="127"/>
    </location>
</feature>
<feature type="domain" description="Transglutaminase-like" evidence="2">
    <location>
        <begin position="406"/>
        <end position="477"/>
    </location>
</feature>
<accession>A0A917K0E7</accession>
<feature type="transmembrane region" description="Helical" evidence="1">
    <location>
        <begin position="84"/>
        <end position="101"/>
    </location>
</feature>
<dbReference type="Gene3D" id="3.10.620.30">
    <property type="match status" value="1"/>
</dbReference>
<dbReference type="EMBL" id="BMPZ01000011">
    <property type="protein sequence ID" value="GGI91082.1"/>
    <property type="molecule type" value="Genomic_DNA"/>
</dbReference>
<dbReference type="AlphaFoldDB" id="A0A917K0E7"/>
<organism evidence="3 4">
    <name type="scientific">Shewanella gelidii</name>
    <dbReference type="NCBI Taxonomy" id="1642821"/>
    <lineage>
        <taxon>Bacteria</taxon>
        <taxon>Pseudomonadati</taxon>
        <taxon>Pseudomonadota</taxon>
        <taxon>Gammaproteobacteria</taxon>
        <taxon>Alteromonadales</taxon>
        <taxon>Shewanellaceae</taxon>
        <taxon>Shewanella</taxon>
    </lineage>
</organism>
<dbReference type="InterPro" id="IPR038765">
    <property type="entry name" value="Papain-like_cys_pep_sf"/>
</dbReference>
<reference evidence="3" key="2">
    <citation type="submission" date="2020-09" db="EMBL/GenBank/DDBJ databases">
        <authorList>
            <person name="Sun Q."/>
            <person name="Ohkuma M."/>
        </authorList>
    </citation>
    <scope>NUCLEOTIDE SEQUENCE</scope>
    <source>
        <strain evidence="3">JCM 30804</strain>
    </source>
</reference>
<keyword evidence="4" id="KW-1185">Reference proteome</keyword>
<dbReference type="PANTHER" id="PTHR42736">
    <property type="entry name" value="PROTEIN-GLUTAMINE GAMMA-GLUTAMYLTRANSFERASE"/>
    <property type="match status" value="1"/>
</dbReference>
<dbReference type="Pfam" id="PF13559">
    <property type="entry name" value="DUF4129"/>
    <property type="match status" value="1"/>
</dbReference>
<evidence type="ECO:0000259" key="2">
    <source>
        <dbReference type="SMART" id="SM00460"/>
    </source>
</evidence>
<dbReference type="Pfam" id="PF11992">
    <property type="entry name" value="TgpA_N"/>
    <property type="match status" value="1"/>
</dbReference>
<feature type="transmembrane region" description="Helical" evidence="1">
    <location>
        <begin position="163"/>
        <end position="182"/>
    </location>
</feature>
<sequence length="681" mass="77327">MISNQIEQIISRNTLLWLLITNVAIISPLYDKLTLWTGGICAICFIWRIGIYFGRVSKPPRYLVTLLAVSAAGTLALVTSSIGALSALVNLLILGYALKYIECTNRRDVRAIVLVGYFLIALTFIYNQSIWNTIHLLVICGINTCVLVSLYQEKVTLKSTYKLAFTMVAQSLPLALVLFLVLPRLPPLWLVPDMKSAVTGLSDTLNFGDIGRLSRSDKLAFRATFDEDVPTNAELYWRALILDTYDGSTWDRNQIIKDIEKNAFVMQPDRGNPVGKTINYTVIAEPTHQNWLYGLDQAFSQTDDIYNLPDYRIYSLRAVDQKVQYRVKSAPNQAMDKSLHPRIKEINLSLPDDSNPKAKLFAQDMREKYPSPVDRLSAFMRYFRDNPFYYTLEPPRVGPQQIDDFLFTNKAGYCAHYASSLVFIARASGIPARMVTGYQGGEYNPKAGYVSVYQYMAHAWVEVWLKGQGWIRLDPTGMIAPERVNEGFDAIFEGEESYLRDSIFSGLQLKQFPLLNELRLTLSSIDYYWSVWVLGFDNDKQEQVLQDLIGKVDSSKLIALMLVSLSLVGIAISYSVGLFHFPSRQEPINRLYVRILNALAKKGIHKPQGIGPNDFVEQVYKLAPDLAPDFERFTQNYIALKYQNLPSTAAQKCWHVYRKQASKLRTAIFRLRSVDSDKSNT</sequence>
<feature type="transmembrane region" description="Helical" evidence="1">
    <location>
        <begin position="557"/>
        <end position="581"/>
    </location>
</feature>
<dbReference type="Proteomes" id="UP000613743">
    <property type="component" value="Unassembled WGS sequence"/>
</dbReference>
<protein>
    <submittedName>
        <fullName evidence="3">Transglutaminase</fullName>
    </submittedName>
</protein>
<comment type="caution">
    <text evidence="3">The sequence shown here is derived from an EMBL/GenBank/DDBJ whole genome shotgun (WGS) entry which is preliminary data.</text>
</comment>
<feature type="transmembrane region" description="Helical" evidence="1">
    <location>
        <begin position="133"/>
        <end position="151"/>
    </location>
</feature>
<dbReference type="InterPro" id="IPR002931">
    <property type="entry name" value="Transglutaminase-like"/>
</dbReference>
<keyword evidence="1" id="KW-0812">Transmembrane</keyword>
<dbReference type="InterPro" id="IPR021878">
    <property type="entry name" value="TgpA_N"/>
</dbReference>
<evidence type="ECO:0000313" key="3">
    <source>
        <dbReference type="EMBL" id="GGI91082.1"/>
    </source>
</evidence>
<dbReference type="SMART" id="SM00460">
    <property type="entry name" value="TGc"/>
    <property type="match status" value="1"/>
</dbReference>
<reference evidence="3" key="1">
    <citation type="journal article" date="2014" name="Int. J. Syst. Evol. Microbiol.">
        <title>Complete genome sequence of Corynebacterium casei LMG S-19264T (=DSM 44701T), isolated from a smear-ripened cheese.</title>
        <authorList>
            <consortium name="US DOE Joint Genome Institute (JGI-PGF)"/>
            <person name="Walter F."/>
            <person name="Albersmeier A."/>
            <person name="Kalinowski J."/>
            <person name="Ruckert C."/>
        </authorList>
    </citation>
    <scope>NUCLEOTIDE SEQUENCE</scope>
    <source>
        <strain evidence="3">JCM 30804</strain>
    </source>
</reference>
<gene>
    <name evidence="3" type="ORF">GCM10009332_30420</name>
</gene>
<feature type="transmembrane region" description="Helical" evidence="1">
    <location>
        <begin position="36"/>
        <end position="54"/>
    </location>
</feature>
<dbReference type="InterPro" id="IPR025403">
    <property type="entry name" value="TgpA-like_C"/>
</dbReference>
<dbReference type="RefSeq" id="WP_188922515.1">
    <property type="nucleotide sequence ID" value="NZ_BMPZ01000011.1"/>
</dbReference>
<proteinExistence type="predicted"/>
<keyword evidence="1" id="KW-1133">Transmembrane helix</keyword>
<keyword evidence="1" id="KW-0472">Membrane</keyword>
<dbReference type="PANTHER" id="PTHR42736:SF1">
    <property type="entry name" value="PROTEIN-GLUTAMINE GAMMA-GLUTAMYLTRANSFERASE"/>
    <property type="match status" value="1"/>
</dbReference>
<dbReference type="Pfam" id="PF01841">
    <property type="entry name" value="Transglut_core"/>
    <property type="match status" value="1"/>
</dbReference>
<name>A0A917K0E7_9GAMM</name>
<evidence type="ECO:0000313" key="4">
    <source>
        <dbReference type="Proteomes" id="UP000613743"/>
    </source>
</evidence>
<dbReference type="InterPro" id="IPR052901">
    <property type="entry name" value="Bact_TGase-like"/>
</dbReference>
<dbReference type="SUPFAM" id="SSF54001">
    <property type="entry name" value="Cysteine proteinases"/>
    <property type="match status" value="1"/>
</dbReference>
<evidence type="ECO:0000256" key="1">
    <source>
        <dbReference type="SAM" id="Phobius"/>
    </source>
</evidence>